<dbReference type="SUPFAM" id="SSF51905">
    <property type="entry name" value="FAD/NAD(P)-binding domain"/>
    <property type="match status" value="1"/>
</dbReference>
<evidence type="ECO:0000256" key="4">
    <source>
        <dbReference type="ARBA" id="ARBA00023002"/>
    </source>
</evidence>
<reference evidence="9 10" key="1">
    <citation type="submission" date="2015-03" db="EMBL/GenBank/DDBJ databases">
        <authorList>
            <person name="Morales-Cruz A."/>
            <person name="Amrine K.C."/>
            <person name="Cantu D."/>
        </authorList>
    </citation>
    <scope>NUCLEOTIDE SEQUENCE [LARGE SCALE GENOMIC DNA]</scope>
    <source>
        <strain evidence="9">DS831</strain>
    </source>
</reference>
<dbReference type="GeneID" id="92004757"/>
<dbReference type="Proteomes" id="UP000034182">
    <property type="component" value="Unassembled WGS sequence"/>
</dbReference>
<comment type="similarity">
    <text evidence="1">Belongs to the paxM FAD-dependent monooxygenase family.</text>
</comment>
<comment type="caution">
    <text evidence="9">The sequence shown here is derived from an EMBL/GenBank/DDBJ whole genome shotgun (WGS) entry which is preliminary data.</text>
</comment>
<dbReference type="PANTHER" id="PTHR13789:SF314">
    <property type="entry name" value="FAD-BINDING DOMAIN-CONTAINING PROTEIN"/>
    <property type="match status" value="1"/>
</dbReference>
<proteinExistence type="inferred from homology"/>
<dbReference type="AlphaFoldDB" id="A0A0G2E2A3"/>
<dbReference type="PANTHER" id="PTHR13789">
    <property type="entry name" value="MONOOXYGENASE"/>
    <property type="match status" value="1"/>
</dbReference>
<feature type="chain" id="PRO_5002543499" evidence="6">
    <location>
        <begin position="19"/>
        <end position="434"/>
    </location>
</feature>
<evidence type="ECO:0000313" key="11">
    <source>
        <dbReference type="Proteomes" id="UP001430584"/>
    </source>
</evidence>
<dbReference type="GO" id="GO:0071949">
    <property type="term" value="F:FAD binding"/>
    <property type="evidence" value="ECO:0007669"/>
    <property type="project" value="InterPro"/>
</dbReference>
<evidence type="ECO:0000256" key="1">
    <source>
        <dbReference type="ARBA" id="ARBA00007992"/>
    </source>
</evidence>
<evidence type="ECO:0000313" key="8">
    <source>
        <dbReference type="EMBL" id="KAL0264721.1"/>
    </source>
</evidence>
<evidence type="ECO:0000259" key="7">
    <source>
        <dbReference type="Pfam" id="PF01494"/>
    </source>
</evidence>
<dbReference type="InterPro" id="IPR036188">
    <property type="entry name" value="FAD/NAD-bd_sf"/>
</dbReference>
<keyword evidence="2" id="KW-0285">Flavoprotein</keyword>
<gene>
    <name evidence="8" type="ORF">SLS55_000672</name>
    <name evidence="9" type="ORF">UCDDS831_g07000</name>
</gene>
<keyword evidence="3" id="KW-0274">FAD</keyword>
<dbReference type="InterPro" id="IPR002938">
    <property type="entry name" value="FAD-bd"/>
</dbReference>
<reference evidence="8 11" key="3">
    <citation type="submission" date="2024-02" db="EMBL/GenBank/DDBJ databases">
        <title>De novo assembly and annotation of 12 fungi associated with fruit tree decline syndrome in Ontario, Canada.</title>
        <authorList>
            <person name="Sulman M."/>
            <person name="Ellouze W."/>
            <person name="Ilyukhin E."/>
        </authorList>
    </citation>
    <scope>NUCLEOTIDE SEQUENCE [LARGE SCALE GENOMIC DNA]</scope>
    <source>
        <strain evidence="8 11">FDS-637</strain>
    </source>
</reference>
<feature type="signal peptide" evidence="6">
    <location>
        <begin position="1"/>
        <end position="18"/>
    </location>
</feature>
<keyword evidence="4" id="KW-0560">Oxidoreductase</keyword>
<name>A0A0G2E2A3_9PEZI</name>
<dbReference type="SUPFAM" id="SSF54373">
    <property type="entry name" value="FAD-linked reductases, C-terminal domain"/>
    <property type="match status" value="1"/>
</dbReference>
<sequence length="434" mass="48426">MPLKILIVGAGLAGFSAAISLARQGHDVHVFERSAFSNEVGAALHFGPTTTAHVFPRWGIDAYRDFQACKVERWYNYNVKDEVMEPMPDRYILEERRRELHFEGDEVMCHRVDAHSALREKALSYPNAHLHLSSGVQSVDPDAGTITLNDGTTHSGDIVVGADGIHSQMVQAIAGPECVPTRAGVNIFRFFVSEEKARQNPLAARFLDEHNFPDAHVSFRGTNGSVSVIYTARNGTYLNFGLLFPAKIAKRDLKTMDWHATSDPDEVVDLFYDHPQFFKELIYMGEDFKHWAFPARAVPKSFVRGKLVLIGDAAHPLHPTHATGAVQGVEDAACLGELFTSDATVRDVPERLELYNKLRYERGVTLKFTSEVGVLAGVDPDTRLENLKKFVPNGEVPKDPDAYIWLYNPVKEAQEALQAHLKSKQSWLPSCTLM</sequence>
<dbReference type="Proteomes" id="UP001430584">
    <property type="component" value="Unassembled WGS sequence"/>
</dbReference>
<dbReference type="Gene3D" id="3.50.50.60">
    <property type="entry name" value="FAD/NAD(P)-binding domain"/>
    <property type="match status" value="1"/>
</dbReference>
<keyword evidence="6" id="KW-0732">Signal</keyword>
<feature type="domain" description="FAD-binding" evidence="7">
    <location>
        <begin position="4"/>
        <end position="173"/>
    </location>
</feature>
<feature type="domain" description="FAD-binding" evidence="7">
    <location>
        <begin position="297"/>
        <end position="361"/>
    </location>
</feature>
<dbReference type="GO" id="GO:0004497">
    <property type="term" value="F:monooxygenase activity"/>
    <property type="evidence" value="ECO:0007669"/>
    <property type="project" value="UniProtKB-KW"/>
</dbReference>
<dbReference type="InterPro" id="IPR050493">
    <property type="entry name" value="FAD-dep_Monooxygenase_BioMet"/>
</dbReference>
<evidence type="ECO:0000256" key="2">
    <source>
        <dbReference type="ARBA" id="ARBA00022630"/>
    </source>
</evidence>
<keyword evidence="5" id="KW-0503">Monooxygenase</keyword>
<dbReference type="EMBL" id="JAJVCZ030000001">
    <property type="protein sequence ID" value="KAL0264721.1"/>
    <property type="molecule type" value="Genomic_DNA"/>
</dbReference>
<organism evidence="9 10">
    <name type="scientific">Diplodia seriata</name>
    <dbReference type="NCBI Taxonomy" id="420778"/>
    <lineage>
        <taxon>Eukaryota</taxon>
        <taxon>Fungi</taxon>
        <taxon>Dikarya</taxon>
        <taxon>Ascomycota</taxon>
        <taxon>Pezizomycotina</taxon>
        <taxon>Dothideomycetes</taxon>
        <taxon>Dothideomycetes incertae sedis</taxon>
        <taxon>Botryosphaeriales</taxon>
        <taxon>Botryosphaeriaceae</taxon>
        <taxon>Diplodia</taxon>
    </lineage>
</organism>
<protein>
    <submittedName>
        <fullName evidence="9">Putative fad binding domain protein</fullName>
    </submittedName>
</protein>
<reference evidence="9 10" key="2">
    <citation type="submission" date="2015-05" db="EMBL/GenBank/DDBJ databases">
        <title>Distinctive expansion of gene families associated with plant cell wall degradation and secondary metabolism in the genomes of grapevine trunk pathogens.</title>
        <authorList>
            <person name="Lawrence D.P."/>
            <person name="Travadon R."/>
            <person name="Rolshausen P.E."/>
            <person name="Baumgartner K."/>
        </authorList>
    </citation>
    <scope>NUCLEOTIDE SEQUENCE [LARGE SCALE GENOMIC DNA]</scope>
    <source>
        <strain evidence="9">DS831</strain>
    </source>
</reference>
<dbReference type="PRINTS" id="PR00420">
    <property type="entry name" value="RNGMNOXGNASE"/>
</dbReference>
<evidence type="ECO:0000313" key="10">
    <source>
        <dbReference type="Proteomes" id="UP000034182"/>
    </source>
</evidence>
<evidence type="ECO:0000256" key="3">
    <source>
        <dbReference type="ARBA" id="ARBA00022827"/>
    </source>
</evidence>
<accession>A0A0G2E2A3</accession>
<evidence type="ECO:0000256" key="6">
    <source>
        <dbReference type="SAM" id="SignalP"/>
    </source>
</evidence>
<dbReference type="Pfam" id="PF01494">
    <property type="entry name" value="FAD_binding_3"/>
    <property type="match status" value="2"/>
</dbReference>
<keyword evidence="11" id="KW-1185">Reference proteome</keyword>
<dbReference type="EMBL" id="LAQI01000168">
    <property type="protein sequence ID" value="KKY16501.1"/>
    <property type="molecule type" value="Genomic_DNA"/>
</dbReference>
<dbReference type="RefSeq" id="XP_066637461.1">
    <property type="nucleotide sequence ID" value="XM_066772182.1"/>
</dbReference>
<evidence type="ECO:0000256" key="5">
    <source>
        <dbReference type="ARBA" id="ARBA00023033"/>
    </source>
</evidence>
<evidence type="ECO:0000313" key="9">
    <source>
        <dbReference type="EMBL" id="KKY16501.1"/>
    </source>
</evidence>